<keyword evidence="2" id="KW-1185">Reference proteome</keyword>
<evidence type="ECO:0000313" key="1">
    <source>
        <dbReference type="EMBL" id="RZC54444.1"/>
    </source>
</evidence>
<accession>A0A4Y7IZX3</accession>
<evidence type="ECO:0000313" key="2">
    <source>
        <dbReference type="Proteomes" id="UP000316621"/>
    </source>
</evidence>
<proteinExistence type="predicted"/>
<gene>
    <name evidence="1" type="ORF">C5167_013304</name>
</gene>
<dbReference type="Proteomes" id="UP000316621">
    <property type="component" value="Chromosome 3"/>
</dbReference>
<dbReference type="Gramene" id="RZC54444">
    <property type="protein sequence ID" value="RZC54444"/>
    <property type="gene ID" value="C5167_013304"/>
</dbReference>
<dbReference type="AlphaFoldDB" id="A0A4Y7IZX3"/>
<dbReference type="EMBL" id="CM010717">
    <property type="protein sequence ID" value="RZC54444.1"/>
    <property type="molecule type" value="Genomic_DNA"/>
</dbReference>
<name>A0A4Y7IZX3_PAPSO</name>
<protein>
    <submittedName>
        <fullName evidence="1">Uncharacterized protein</fullName>
    </submittedName>
</protein>
<organism evidence="1 2">
    <name type="scientific">Papaver somniferum</name>
    <name type="common">Opium poppy</name>
    <dbReference type="NCBI Taxonomy" id="3469"/>
    <lineage>
        <taxon>Eukaryota</taxon>
        <taxon>Viridiplantae</taxon>
        <taxon>Streptophyta</taxon>
        <taxon>Embryophyta</taxon>
        <taxon>Tracheophyta</taxon>
        <taxon>Spermatophyta</taxon>
        <taxon>Magnoliopsida</taxon>
        <taxon>Ranunculales</taxon>
        <taxon>Papaveraceae</taxon>
        <taxon>Papaveroideae</taxon>
        <taxon>Papaver</taxon>
    </lineage>
</organism>
<reference evidence="1 2" key="1">
    <citation type="journal article" date="2018" name="Science">
        <title>The opium poppy genome and morphinan production.</title>
        <authorList>
            <person name="Guo L."/>
            <person name="Winzer T."/>
            <person name="Yang X."/>
            <person name="Li Y."/>
            <person name="Ning Z."/>
            <person name="He Z."/>
            <person name="Teodor R."/>
            <person name="Lu Y."/>
            <person name="Bowser T.A."/>
            <person name="Graham I.A."/>
            <person name="Ye K."/>
        </authorList>
    </citation>
    <scope>NUCLEOTIDE SEQUENCE [LARGE SCALE GENOMIC DNA]</scope>
    <source>
        <strain evidence="2">cv. HN1</strain>
        <tissue evidence="1">Leaves</tissue>
    </source>
</reference>
<sequence>MDVEFTVEEDVVIVVAWIDVLTTPSVEGVDRPARNIWHQVHSKSKQAIRIRVGGVQRDVKLYVSLQGRLIIYVPPALITADMDIPPFRFYECYLLMKDAFDEYNPSRLYRRAP</sequence>